<dbReference type="AlphaFoldDB" id="A0A2P2QGQ2"/>
<accession>A0A2P2QGQ2</accession>
<name>A0A2P2QGQ2_RHIMU</name>
<dbReference type="EMBL" id="GGEC01085600">
    <property type="protein sequence ID" value="MBX66084.1"/>
    <property type="molecule type" value="Transcribed_RNA"/>
</dbReference>
<evidence type="ECO:0000313" key="1">
    <source>
        <dbReference type="EMBL" id="MBX66084.1"/>
    </source>
</evidence>
<organism evidence="1">
    <name type="scientific">Rhizophora mucronata</name>
    <name type="common">Asiatic mangrove</name>
    <dbReference type="NCBI Taxonomy" id="61149"/>
    <lineage>
        <taxon>Eukaryota</taxon>
        <taxon>Viridiplantae</taxon>
        <taxon>Streptophyta</taxon>
        <taxon>Embryophyta</taxon>
        <taxon>Tracheophyta</taxon>
        <taxon>Spermatophyta</taxon>
        <taxon>Magnoliopsida</taxon>
        <taxon>eudicotyledons</taxon>
        <taxon>Gunneridae</taxon>
        <taxon>Pentapetalae</taxon>
        <taxon>rosids</taxon>
        <taxon>fabids</taxon>
        <taxon>Malpighiales</taxon>
        <taxon>Rhizophoraceae</taxon>
        <taxon>Rhizophora</taxon>
    </lineage>
</organism>
<protein>
    <submittedName>
        <fullName evidence="1">Uncharacterized protein</fullName>
    </submittedName>
</protein>
<reference evidence="1" key="1">
    <citation type="submission" date="2018-02" db="EMBL/GenBank/DDBJ databases">
        <title>Rhizophora mucronata_Transcriptome.</title>
        <authorList>
            <person name="Meera S.P."/>
            <person name="Sreeshan A."/>
            <person name="Augustine A."/>
        </authorList>
    </citation>
    <scope>NUCLEOTIDE SEQUENCE</scope>
    <source>
        <tissue evidence="1">Leaf</tissue>
    </source>
</reference>
<proteinExistence type="predicted"/>
<sequence length="32" mass="3595">MILLVCLSLSQTINPQKNPKNHGYPLVNCNQN</sequence>